<protein>
    <submittedName>
        <fullName evidence="9">Copper resistance protein CopC</fullName>
    </submittedName>
</protein>
<dbReference type="GO" id="GO:0030313">
    <property type="term" value="C:cell envelope"/>
    <property type="evidence" value="ECO:0007669"/>
    <property type="project" value="UniProtKB-SubCell"/>
</dbReference>
<keyword evidence="3 7" id="KW-0732">Signal</keyword>
<dbReference type="RefSeq" id="WP_137251892.1">
    <property type="nucleotide sequence ID" value="NZ_SZQA01000081.1"/>
</dbReference>
<dbReference type="PANTHER" id="PTHR34820:SF4">
    <property type="entry name" value="INNER MEMBRANE PROTEIN YEBZ"/>
    <property type="match status" value="1"/>
</dbReference>
<evidence type="ECO:0000256" key="2">
    <source>
        <dbReference type="ARBA" id="ARBA00022723"/>
    </source>
</evidence>
<feature type="transmembrane region" description="Helical" evidence="6">
    <location>
        <begin position="147"/>
        <end position="165"/>
    </location>
</feature>
<accession>A0A4U3LRX7</accession>
<dbReference type="InterPro" id="IPR007348">
    <property type="entry name" value="CopC_dom"/>
</dbReference>
<dbReference type="OrthoDB" id="5242236at2"/>
<gene>
    <name evidence="9" type="ORF">FDA94_38185</name>
</gene>
<evidence type="ECO:0000313" key="10">
    <source>
        <dbReference type="Proteomes" id="UP000308705"/>
    </source>
</evidence>
<comment type="subcellular location">
    <subcellularLocation>
        <location evidence="1">Cell envelope</location>
    </subcellularLocation>
</comment>
<feature type="chain" id="PRO_5020929376" evidence="7">
    <location>
        <begin position="24"/>
        <end position="171"/>
    </location>
</feature>
<comment type="caution">
    <text evidence="9">The sequence shown here is derived from an EMBL/GenBank/DDBJ whole genome shotgun (WGS) entry which is preliminary data.</text>
</comment>
<dbReference type="Pfam" id="PF04234">
    <property type="entry name" value="CopC"/>
    <property type="match status" value="1"/>
</dbReference>
<name>A0A4U3LRX7_9ACTN</name>
<dbReference type="GO" id="GO:0042597">
    <property type="term" value="C:periplasmic space"/>
    <property type="evidence" value="ECO:0007669"/>
    <property type="project" value="InterPro"/>
</dbReference>
<dbReference type="InterPro" id="IPR014755">
    <property type="entry name" value="Cu-Rt/internalin_Ig-like"/>
</dbReference>
<proteinExistence type="predicted"/>
<dbReference type="GO" id="GO:0046688">
    <property type="term" value="P:response to copper ion"/>
    <property type="evidence" value="ECO:0007669"/>
    <property type="project" value="InterPro"/>
</dbReference>
<keyword evidence="6" id="KW-0812">Transmembrane</keyword>
<evidence type="ECO:0000256" key="4">
    <source>
        <dbReference type="ARBA" id="ARBA00023008"/>
    </source>
</evidence>
<sequence length="171" mass="17447">MRFLALLAAMVATLVAGSATALAHDQLKASDPAKNATVESLDEITLTFSAGVRFPAMVLHDAAGTAVELTRPETEGKLLTARPLSAPPPGKYVIGWRVVSSDGHPIEGEIPFTLAGAAAETAATPASTPVTRPVSASEDDSGGGGRLWIVGGVIALLGLGFFVAMGRRKTG</sequence>
<organism evidence="9 10">
    <name type="scientific">Herbidospora galbida</name>
    <dbReference type="NCBI Taxonomy" id="2575442"/>
    <lineage>
        <taxon>Bacteria</taxon>
        <taxon>Bacillati</taxon>
        <taxon>Actinomycetota</taxon>
        <taxon>Actinomycetes</taxon>
        <taxon>Streptosporangiales</taxon>
        <taxon>Streptosporangiaceae</taxon>
        <taxon>Herbidospora</taxon>
    </lineage>
</organism>
<dbReference type="Proteomes" id="UP000308705">
    <property type="component" value="Unassembled WGS sequence"/>
</dbReference>
<evidence type="ECO:0000313" key="9">
    <source>
        <dbReference type="EMBL" id="TKK77207.1"/>
    </source>
</evidence>
<dbReference type="SUPFAM" id="SSF81296">
    <property type="entry name" value="E set domains"/>
    <property type="match status" value="1"/>
</dbReference>
<dbReference type="Gene3D" id="2.60.40.1220">
    <property type="match status" value="1"/>
</dbReference>
<keyword evidence="6" id="KW-0472">Membrane</keyword>
<evidence type="ECO:0000256" key="3">
    <source>
        <dbReference type="ARBA" id="ARBA00022729"/>
    </source>
</evidence>
<feature type="region of interest" description="Disordered" evidence="5">
    <location>
        <begin position="123"/>
        <end position="142"/>
    </location>
</feature>
<evidence type="ECO:0000256" key="5">
    <source>
        <dbReference type="SAM" id="MobiDB-lite"/>
    </source>
</evidence>
<evidence type="ECO:0000259" key="8">
    <source>
        <dbReference type="Pfam" id="PF04234"/>
    </source>
</evidence>
<reference evidence="9 10" key="1">
    <citation type="submission" date="2019-04" db="EMBL/GenBank/DDBJ databases">
        <title>Herbidospora sp. NEAU-GS14.nov., a novel actinomycete isolated from soil.</title>
        <authorList>
            <person name="Han L."/>
        </authorList>
    </citation>
    <scope>NUCLEOTIDE SEQUENCE [LARGE SCALE GENOMIC DNA]</scope>
    <source>
        <strain evidence="9 10">NEAU-GS14</strain>
    </source>
</reference>
<dbReference type="GO" id="GO:0006825">
    <property type="term" value="P:copper ion transport"/>
    <property type="evidence" value="ECO:0007669"/>
    <property type="project" value="InterPro"/>
</dbReference>
<evidence type="ECO:0000256" key="7">
    <source>
        <dbReference type="SAM" id="SignalP"/>
    </source>
</evidence>
<feature type="domain" description="CopC" evidence="8">
    <location>
        <begin position="24"/>
        <end position="114"/>
    </location>
</feature>
<evidence type="ECO:0000256" key="6">
    <source>
        <dbReference type="SAM" id="Phobius"/>
    </source>
</evidence>
<dbReference type="EMBL" id="SZQA01000081">
    <property type="protein sequence ID" value="TKK77207.1"/>
    <property type="molecule type" value="Genomic_DNA"/>
</dbReference>
<feature type="signal peptide" evidence="7">
    <location>
        <begin position="1"/>
        <end position="23"/>
    </location>
</feature>
<keyword evidence="4" id="KW-0186">Copper</keyword>
<dbReference type="PANTHER" id="PTHR34820">
    <property type="entry name" value="INNER MEMBRANE PROTEIN YEBZ"/>
    <property type="match status" value="1"/>
</dbReference>
<dbReference type="InterPro" id="IPR014756">
    <property type="entry name" value="Ig_E-set"/>
</dbReference>
<dbReference type="AlphaFoldDB" id="A0A4U3LRX7"/>
<feature type="compositionally biased region" description="Low complexity" evidence="5">
    <location>
        <begin position="123"/>
        <end position="133"/>
    </location>
</feature>
<dbReference type="GO" id="GO:0005886">
    <property type="term" value="C:plasma membrane"/>
    <property type="evidence" value="ECO:0007669"/>
    <property type="project" value="TreeGrafter"/>
</dbReference>
<keyword evidence="10" id="KW-1185">Reference proteome</keyword>
<keyword evidence="6" id="KW-1133">Transmembrane helix</keyword>
<dbReference type="GO" id="GO:0005507">
    <property type="term" value="F:copper ion binding"/>
    <property type="evidence" value="ECO:0007669"/>
    <property type="project" value="InterPro"/>
</dbReference>
<evidence type="ECO:0000256" key="1">
    <source>
        <dbReference type="ARBA" id="ARBA00004196"/>
    </source>
</evidence>
<dbReference type="InterPro" id="IPR032694">
    <property type="entry name" value="CopC/D"/>
</dbReference>
<keyword evidence="2" id="KW-0479">Metal-binding</keyword>